<comment type="similarity">
    <text evidence="2 6">Belongs to the ABC-3 integral membrane protein family.</text>
</comment>
<evidence type="ECO:0000256" key="5">
    <source>
        <dbReference type="ARBA" id="ARBA00023136"/>
    </source>
</evidence>
<evidence type="ECO:0000256" key="6">
    <source>
        <dbReference type="RuleBase" id="RU003943"/>
    </source>
</evidence>
<dbReference type="SUPFAM" id="SSF81345">
    <property type="entry name" value="ABC transporter involved in vitamin B12 uptake, BtuC"/>
    <property type="match status" value="1"/>
</dbReference>
<dbReference type="InterPro" id="IPR001626">
    <property type="entry name" value="ABC_TroCD"/>
</dbReference>
<evidence type="ECO:0000256" key="2">
    <source>
        <dbReference type="ARBA" id="ARBA00008034"/>
    </source>
</evidence>
<feature type="transmembrane region" description="Helical" evidence="7">
    <location>
        <begin position="229"/>
        <end position="248"/>
    </location>
</feature>
<dbReference type="Proteomes" id="UP000886339">
    <property type="component" value="Unassembled WGS sequence"/>
</dbReference>
<feature type="transmembrane region" description="Helical" evidence="7">
    <location>
        <begin position="66"/>
        <end position="82"/>
    </location>
</feature>
<evidence type="ECO:0000313" key="8">
    <source>
        <dbReference type="EMBL" id="HEC07692.1"/>
    </source>
</evidence>
<keyword evidence="6" id="KW-0813">Transport</keyword>
<name>A0A831RYR9_9GAMM</name>
<feature type="transmembrane region" description="Helical" evidence="7">
    <location>
        <begin position="161"/>
        <end position="190"/>
    </location>
</feature>
<evidence type="ECO:0000256" key="4">
    <source>
        <dbReference type="ARBA" id="ARBA00022989"/>
    </source>
</evidence>
<keyword evidence="4 7" id="KW-1133">Transmembrane helix</keyword>
<dbReference type="PANTHER" id="PTHR30477:SF19">
    <property type="entry name" value="METAL ABC TRANSPORTER PERMEASE"/>
    <property type="match status" value="1"/>
</dbReference>
<accession>A0A831RYR9</accession>
<keyword evidence="5 7" id="KW-0472">Membrane</keyword>
<feature type="transmembrane region" description="Helical" evidence="7">
    <location>
        <begin position="202"/>
        <end position="222"/>
    </location>
</feature>
<evidence type="ECO:0000256" key="3">
    <source>
        <dbReference type="ARBA" id="ARBA00022692"/>
    </source>
</evidence>
<feature type="transmembrane region" description="Helical" evidence="7">
    <location>
        <begin position="94"/>
        <end position="114"/>
    </location>
</feature>
<dbReference type="AlphaFoldDB" id="A0A831RYR9"/>
<dbReference type="GO" id="GO:0043190">
    <property type="term" value="C:ATP-binding cassette (ABC) transporter complex"/>
    <property type="evidence" value="ECO:0007669"/>
    <property type="project" value="InterPro"/>
</dbReference>
<dbReference type="EMBL" id="DRLF01000434">
    <property type="protein sequence ID" value="HEC07692.1"/>
    <property type="molecule type" value="Genomic_DNA"/>
</dbReference>
<dbReference type="GO" id="GO:0010043">
    <property type="term" value="P:response to zinc ion"/>
    <property type="evidence" value="ECO:0007669"/>
    <property type="project" value="TreeGrafter"/>
</dbReference>
<comment type="subcellular location">
    <subcellularLocation>
        <location evidence="6">Cell membrane</location>
        <topology evidence="6">Multi-pass membrane protein</topology>
    </subcellularLocation>
    <subcellularLocation>
        <location evidence="1">Membrane</location>
        <topology evidence="1">Multi-pass membrane protein</topology>
    </subcellularLocation>
</comment>
<organism evidence="8">
    <name type="scientific">Thiolapillus brandeum</name>
    <dbReference type="NCBI Taxonomy" id="1076588"/>
    <lineage>
        <taxon>Bacteria</taxon>
        <taxon>Pseudomonadati</taxon>
        <taxon>Pseudomonadota</taxon>
        <taxon>Gammaproteobacteria</taxon>
        <taxon>Chromatiales</taxon>
        <taxon>Sedimenticolaceae</taxon>
        <taxon>Thiolapillus</taxon>
    </lineage>
</organism>
<sequence length="253" mass="27228">MNPFVDWSIVGPPFLAGLLVLSTHVLLGREVLQRGIIFIDLAIAQIAVLGVILAQQLGWPEGGWETQAAASAAALAGAFLLYSFERFWPRQQEALIGISFVLAASGGLLMSASNPHGAEHLQELLTGQLLWVRWSQLQWMAGLYALILLLWVFMGYGGRRFYVLFSLAVTASVQVVGVYLVFASLIIPALAIRKLPRTRGLVTGYLVGALAYSGGLLISSVYDLPAGPVVVWLLAIIAVVAGLLMPRFSAQKA</sequence>
<dbReference type="PANTHER" id="PTHR30477">
    <property type="entry name" value="ABC-TRANSPORTER METAL-BINDING PROTEIN"/>
    <property type="match status" value="1"/>
</dbReference>
<comment type="caution">
    <text evidence="8">The sequence shown here is derived from an EMBL/GenBank/DDBJ whole genome shotgun (WGS) entry which is preliminary data.</text>
</comment>
<protein>
    <submittedName>
        <fullName evidence="8">Metal ABC transporter permease</fullName>
    </submittedName>
</protein>
<feature type="transmembrane region" description="Helical" evidence="7">
    <location>
        <begin position="6"/>
        <end position="28"/>
    </location>
</feature>
<proteinExistence type="inferred from homology"/>
<evidence type="ECO:0000256" key="1">
    <source>
        <dbReference type="ARBA" id="ARBA00004141"/>
    </source>
</evidence>
<feature type="transmembrane region" description="Helical" evidence="7">
    <location>
        <begin position="134"/>
        <end position="154"/>
    </location>
</feature>
<feature type="transmembrane region" description="Helical" evidence="7">
    <location>
        <begin position="35"/>
        <end position="54"/>
    </location>
</feature>
<dbReference type="Pfam" id="PF00950">
    <property type="entry name" value="ABC-3"/>
    <property type="match status" value="2"/>
</dbReference>
<dbReference type="InterPro" id="IPR037294">
    <property type="entry name" value="ABC_BtuC-like"/>
</dbReference>
<keyword evidence="3 6" id="KW-0812">Transmembrane</keyword>
<dbReference type="GO" id="GO:0055085">
    <property type="term" value="P:transmembrane transport"/>
    <property type="evidence" value="ECO:0007669"/>
    <property type="project" value="InterPro"/>
</dbReference>
<dbReference type="Gene3D" id="1.10.3470.10">
    <property type="entry name" value="ABC transporter involved in vitamin B12 uptake, BtuC"/>
    <property type="match status" value="1"/>
</dbReference>
<reference evidence="8" key="1">
    <citation type="journal article" date="2020" name="mSystems">
        <title>Genome- and Community-Level Interaction Insights into Carbon Utilization and Element Cycling Functions of Hydrothermarchaeota in Hydrothermal Sediment.</title>
        <authorList>
            <person name="Zhou Z."/>
            <person name="Liu Y."/>
            <person name="Xu W."/>
            <person name="Pan J."/>
            <person name="Luo Z.H."/>
            <person name="Li M."/>
        </authorList>
    </citation>
    <scope>NUCLEOTIDE SEQUENCE [LARGE SCALE GENOMIC DNA]</scope>
    <source>
        <strain evidence="8">HyVt-458</strain>
    </source>
</reference>
<evidence type="ECO:0000256" key="7">
    <source>
        <dbReference type="SAM" id="Phobius"/>
    </source>
</evidence>
<gene>
    <name evidence="8" type="ORF">ENJ12_12615</name>
</gene>